<name>A0ABV7T3Y5_9GAMM</name>
<dbReference type="Pfam" id="PF03168">
    <property type="entry name" value="LEA_2"/>
    <property type="match status" value="1"/>
</dbReference>
<evidence type="ECO:0000313" key="3">
    <source>
        <dbReference type="EMBL" id="MFC3607783.1"/>
    </source>
</evidence>
<feature type="signal peptide" evidence="1">
    <location>
        <begin position="1"/>
        <end position="20"/>
    </location>
</feature>
<keyword evidence="4" id="KW-1185">Reference proteome</keyword>
<organism evidence="3 4">
    <name type="scientific">Stutzerimonas tarimensis</name>
    <dbReference type="NCBI Taxonomy" id="1507735"/>
    <lineage>
        <taxon>Bacteria</taxon>
        <taxon>Pseudomonadati</taxon>
        <taxon>Pseudomonadota</taxon>
        <taxon>Gammaproteobacteria</taxon>
        <taxon>Pseudomonadales</taxon>
        <taxon>Pseudomonadaceae</taxon>
        <taxon>Stutzerimonas</taxon>
    </lineage>
</organism>
<dbReference type="SMART" id="SM00769">
    <property type="entry name" value="WHy"/>
    <property type="match status" value="1"/>
</dbReference>
<proteinExistence type="predicted"/>
<sequence>MKACRLIVLALLALTLAACASLSGRDPLNVQVAGFEPLPGEGLELRFAVKLRVQNPNNMPVQYDGLALNLAVNGRQLASGVSDVQGSLPRFGETVISVPVTVSALSAARQALRLAQSSGQTALPYELSGKLGTGPLGMHRFSERGTLDLDSPLLLR</sequence>
<feature type="chain" id="PRO_5045809350" evidence="1">
    <location>
        <begin position="21"/>
        <end position="156"/>
    </location>
</feature>
<dbReference type="Proteomes" id="UP001595630">
    <property type="component" value="Unassembled WGS sequence"/>
</dbReference>
<protein>
    <submittedName>
        <fullName evidence="3">LEA type 2 family protein</fullName>
    </submittedName>
</protein>
<feature type="domain" description="Water stress and hypersensitive response" evidence="2">
    <location>
        <begin position="30"/>
        <end position="150"/>
    </location>
</feature>
<reference evidence="4" key="1">
    <citation type="journal article" date="2019" name="Int. J. Syst. Evol. Microbiol.">
        <title>The Global Catalogue of Microorganisms (GCM) 10K type strain sequencing project: providing services to taxonomists for standard genome sequencing and annotation.</title>
        <authorList>
            <consortium name="The Broad Institute Genomics Platform"/>
            <consortium name="The Broad Institute Genome Sequencing Center for Infectious Disease"/>
            <person name="Wu L."/>
            <person name="Ma J."/>
        </authorList>
    </citation>
    <scope>NUCLEOTIDE SEQUENCE [LARGE SCALE GENOMIC DNA]</scope>
    <source>
        <strain evidence="4">KCTC 42447</strain>
    </source>
</reference>
<evidence type="ECO:0000259" key="2">
    <source>
        <dbReference type="SMART" id="SM00769"/>
    </source>
</evidence>
<accession>A0ABV7T3Y5</accession>
<dbReference type="Gene3D" id="2.60.40.1820">
    <property type="match status" value="1"/>
</dbReference>
<dbReference type="EMBL" id="JBHRXZ010000017">
    <property type="protein sequence ID" value="MFC3607783.1"/>
    <property type="molecule type" value="Genomic_DNA"/>
</dbReference>
<dbReference type="InterPro" id="IPR013990">
    <property type="entry name" value="WHy-dom"/>
</dbReference>
<dbReference type="RefSeq" id="WP_386363548.1">
    <property type="nucleotide sequence ID" value="NZ_JBHRXZ010000017.1"/>
</dbReference>
<evidence type="ECO:0000313" key="4">
    <source>
        <dbReference type="Proteomes" id="UP001595630"/>
    </source>
</evidence>
<evidence type="ECO:0000256" key="1">
    <source>
        <dbReference type="SAM" id="SignalP"/>
    </source>
</evidence>
<dbReference type="SUPFAM" id="SSF117070">
    <property type="entry name" value="LEA14-like"/>
    <property type="match status" value="1"/>
</dbReference>
<dbReference type="InterPro" id="IPR004864">
    <property type="entry name" value="LEA_2"/>
</dbReference>
<keyword evidence="1" id="KW-0732">Signal</keyword>
<dbReference type="PROSITE" id="PS51257">
    <property type="entry name" value="PROKAR_LIPOPROTEIN"/>
    <property type="match status" value="1"/>
</dbReference>
<comment type="caution">
    <text evidence="3">The sequence shown here is derived from an EMBL/GenBank/DDBJ whole genome shotgun (WGS) entry which is preliminary data.</text>
</comment>
<gene>
    <name evidence="3" type="ORF">ACFOMF_08350</name>
</gene>